<keyword evidence="2" id="KW-1185">Reference proteome</keyword>
<dbReference type="EMBL" id="BAABHD010000078">
    <property type="protein sequence ID" value="GAA4464880.1"/>
    <property type="molecule type" value="Genomic_DNA"/>
</dbReference>
<comment type="caution">
    <text evidence="1">The sequence shown here is derived from an EMBL/GenBank/DDBJ whole genome shotgun (WGS) entry which is preliminary data.</text>
</comment>
<evidence type="ECO:0008006" key="3">
    <source>
        <dbReference type="Google" id="ProtNLM"/>
    </source>
</evidence>
<proteinExistence type="predicted"/>
<protein>
    <recommendedName>
        <fullName evidence="3">DUF4397 domain-containing protein</fullName>
    </recommendedName>
</protein>
<dbReference type="Proteomes" id="UP001501175">
    <property type="component" value="Unassembled WGS sequence"/>
</dbReference>
<reference evidence="2" key="1">
    <citation type="journal article" date="2019" name="Int. J. Syst. Evol. Microbiol.">
        <title>The Global Catalogue of Microorganisms (GCM) 10K type strain sequencing project: providing services to taxonomists for standard genome sequencing and annotation.</title>
        <authorList>
            <consortium name="The Broad Institute Genomics Platform"/>
            <consortium name="The Broad Institute Genome Sequencing Center for Infectious Disease"/>
            <person name="Wu L."/>
            <person name="Ma J."/>
        </authorList>
    </citation>
    <scope>NUCLEOTIDE SEQUENCE [LARGE SCALE GENOMIC DNA]</scope>
    <source>
        <strain evidence="2">JCM 17927</strain>
    </source>
</reference>
<evidence type="ECO:0000313" key="2">
    <source>
        <dbReference type="Proteomes" id="UP001501175"/>
    </source>
</evidence>
<accession>A0ABP8NGE7</accession>
<gene>
    <name evidence="1" type="ORF">GCM10023189_44770</name>
</gene>
<dbReference type="RefSeq" id="WP_345247252.1">
    <property type="nucleotide sequence ID" value="NZ_BAABHD010000078.1"/>
</dbReference>
<name>A0ABP8NGE7_9BACT</name>
<organism evidence="1 2">
    <name type="scientific">Nibrella saemangeumensis</name>
    <dbReference type="NCBI Taxonomy" id="1084526"/>
    <lineage>
        <taxon>Bacteria</taxon>
        <taxon>Pseudomonadati</taxon>
        <taxon>Bacteroidota</taxon>
        <taxon>Cytophagia</taxon>
        <taxon>Cytophagales</taxon>
        <taxon>Spirosomataceae</taxon>
        <taxon>Nibrella</taxon>
    </lineage>
</organism>
<evidence type="ECO:0000313" key="1">
    <source>
        <dbReference type="EMBL" id="GAA4464880.1"/>
    </source>
</evidence>
<sequence length="210" mass="22574">MKSFRQQFVLIGLLVGLWACNKEKDPSPALPSYLRVPTTLSGYKGSGKLTISGKSVNLAAEGPEQQQANSRYSGVVAEAIGIDLIRIRSTFNQPLDFANTSTVPAEHRSNATLRIMNITKTGSYPMGLMSPTPRGEIADLEINQPGPALYITSAGSLTINEITTVKQEGSLVLRRLKGTFDATLFGTGTNIPDKEPHVAGTVDVLLLFNI</sequence>